<dbReference type="InterPro" id="IPR016181">
    <property type="entry name" value="Acyl_CoA_acyltransferase"/>
</dbReference>
<sequence>MDTCMIAKRNETDWEIMKFAADQKFAGQGAGSAVLKACIDYAKENKVENLYIMSNKRCLEALHLYRKFHLQEIKMDKYPFERSDIAFFMNPMLIGKEN</sequence>
<comment type="caution">
    <text evidence="2">The sequence shown here is derived from an EMBL/GenBank/DDBJ whole genome shotgun (WGS) entry which is preliminary data.</text>
</comment>
<protein>
    <recommendedName>
        <fullName evidence="1">N-acetyltransferase domain-containing protein</fullName>
    </recommendedName>
</protein>
<reference evidence="3" key="1">
    <citation type="submission" date="2016-06" db="EMBL/GenBank/DDBJ databases">
        <authorList>
            <person name="de Vries S.P.W."/>
            <person name="Hadjirin N.F."/>
            <person name="Lay E.M."/>
            <person name="Zadoks R.N."/>
            <person name="Peacock S.J."/>
            <person name="Parkhill J."/>
            <person name="Grant A.J."/>
            <person name="Mcdougall S."/>
            <person name="Holmes M.A."/>
        </authorList>
    </citation>
    <scope>NUCLEOTIDE SEQUENCE [LARGE SCALE GENOMIC DNA]</scope>
    <source>
        <strain evidence="3">NZ1587</strain>
    </source>
</reference>
<dbReference type="Gene3D" id="3.40.630.30">
    <property type="match status" value="1"/>
</dbReference>
<organism evidence="2 3">
    <name type="scientific">Streptococcus bovimastitidis</name>
    <dbReference type="NCBI Taxonomy" id="1856638"/>
    <lineage>
        <taxon>Bacteria</taxon>
        <taxon>Bacillati</taxon>
        <taxon>Bacillota</taxon>
        <taxon>Bacilli</taxon>
        <taxon>Lactobacillales</taxon>
        <taxon>Streptococcaceae</taxon>
        <taxon>Streptococcus</taxon>
    </lineage>
</organism>
<feature type="domain" description="N-acetyltransferase" evidence="1">
    <location>
        <begin position="1"/>
        <end position="94"/>
    </location>
</feature>
<dbReference type="STRING" id="1856638.A9Q68_01850"/>
<dbReference type="EMBL" id="LZDD01000001">
    <property type="protein sequence ID" value="OJF73028.1"/>
    <property type="molecule type" value="Genomic_DNA"/>
</dbReference>
<evidence type="ECO:0000259" key="1">
    <source>
        <dbReference type="PROSITE" id="PS51186"/>
    </source>
</evidence>
<name>A0A1L8MQJ2_9STRE</name>
<dbReference type="CDD" id="cd04301">
    <property type="entry name" value="NAT_SF"/>
    <property type="match status" value="1"/>
</dbReference>
<dbReference type="Proteomes" id="UP000182015">
    <property type="component" value="Unassembled WGS sequence"/>
</dbReference>
<evidence type="ECO:0000313" key="3">
    <source>
        <dbReference type="Proteomes" id="UP000182015"/>
    </source>
</evidence>
<gene>
    <name evidence="2" type="ORF">A9Q68_01850</name>
</gene>
<dbReference type="SUPFAM" id="SSF55729">
    <property type="entry name" value="Acyl-CoA N-acyltransferases (Nat)"/>
    <property type="match status" value="1"/>
</dbReference>
<dbReference type="InterPro" id="IPR000182">
    <property type="entry name" value="GNAT_dom"/>
</dbReference>
<dbReference type="Pfam" id="PF00583">
    <property type="entry name" value="Acetyltransf_1"/>
    <property type="match status" value="1"/>
</dbReference>
<dbReference type="AlphaFoldDB" id="A0A1L8MQJ2"/>
<proteinExistence type="predicted"/>
<dbReference type="GO" id="GO:0016747">
    <property type="term" value="F:acyltransferase activity, transferring groups other than amino-acyl groups"/>
    <property type="evidence" value="ECO:0007669"/>
    <property type="project" value="InterPro"/>
</dbReference>
<evidence type="ECO:0000313" key="2">
    <source>
        <dbReference type="EMBL" id="OJF73028.1"/>
    </source>
</evidence>
<keyword evidence="3" id="KW-1185">Reference proteome</keyword>
<accession>A0A1L8MQJ2</accession>
<dbReference type="PROSITE" id="PS51186">
    <property type="entry name" value="GNAT"/>
    <property type="match status" value="1"/>
</dbReference>